<sequence>LSGYSGAATQSSVSSSGGGSDFWRGGGDSTQGTNLSNLKQPTSNLPSSTTNPPTQSTPNSTSLYAAVMAAAAVASWGGQAMPTPTPATNSLAPSALVKTASSAATTEAEAMARRNKSMDANEPVLFNDFLSCSMFAAAAAAHMHFLSAAAAAASFTNNLPASVPSTNPDSSTTTMSGVQQRGSVSGSSPLSNARITSSGLTQKSFDLNRQNAPL</sequence>
<feature type="compositionally biased region" description="Gly residues" evidence="1">
    <location>
        <begin position="16"/>
        <end position="29"/>
    </location>
</feature>
<name>A0A0R3SV43_HYMDI</name>
<feature type="region of interest" description="Disordered" evidence="1">
    <location>
        <begin position="1"/>
        <end position="60"/>
    </location>
</feature>
<feature type="compositionally biased region" description="Polar residues" evidence="1">
    <location>
        <begin position="162"/>
        <end position="175"/>
    </location>
</feature>
<proteinExistence type="predicted"/>
<feature type="compositionally biased region" description="Low complexity" evidence="1">
    <location>
        <begin position="40"/>
        <end position="60"/>
    </location>
</feature>
<reference evidence="2" key="1">
    <citation type="submission" date="2017-02" db="UniProtKB">
        <authorList>
            <consortium name="WormBaseParasite"/>
        </authorList>
    </citation>
    <scope>IDENTIFICATION</scope>
</reference>
<organism evidence="2">
    <name type="scientific">Hymenolepis diminuta</name>
    <name type="common">Rat tapeworm</name>
    <dbReference type="NCBI Taxonomy" id="6216"/>
    <lineage>
        <taxon>Eukaryota</taxon>
        <taxon>Metazoa</taxon>
        <taxon>Spiralia</taxon>
        <taxon>Lophotrochozoa</taxon>
        <taxon>Platyhelminthes</taxon>
        <taxon>Cestoda</taxon>
        <taxon>Eucestoda</taxon>
        <taxon>Cyclophyllidea</taxon>
        <taxon>Hymenolepididae</taxon>
        <taxon>Hymenolepis</taxon>
    </lineage>
</organism>
<evidence type="ECO:0000256" key="1">
    <source>
        <dbReference type="SAM" id="MobiDB-lite"/>
    </source>
</evidence>
<accession>A0A0R3SV43</accession>
<protein>
    <submittedName>
        <fullName evidence="2">OAR domain-containing protein</fullName>
    </submittedName>
</protein>
<feature type="compositionally biased region" description="Low complexity" evidence="1">
    <location>
        <begin position="176"/>
        <end position="188"/>
    </location>
</feature>
<feature type="region of interest" description="Disordered" evidence="1">
    <location>
        <begin position="162"/>
        <end position="214"/>
    </location>
</feature>
<dbReference type="AlphaFoldDB" id="A0A0R3SV43"/>
<feature type="compositionally biased region" description="Polar residues" evidence="1">
    <location>
        <begin position="189"/>
        <end position="214"/>
    </location>
</feature>
<dbReference type="WBParaSite" id="HDID_0000941701-mRNA-1">
    <property type="protein sequence ID" value="HDID_0000941701-mRNA-1"/>
    <property type="gene ID" value="HDID_0000941701"/>
</dbReference>
<evidence type="ECO:0000313" key="2">
    <source>
        <dbReference type="WBParaSite" id="HDID_0000941701-mRNA-1"/>
    </source>
</evidence>
<feature type="compositionally biased region" description="Polar residues" evidence="1">
    <location>
        <begin position="30"/>
        <end position="39"/>
    </location>
</feature>